<keyword evidence="2" id="KW-1185">Reference proteome</keyword>
<dbReference type="EMBL" id="JBHMBS010000031">
    <property type="protein sequence ID" value="MFB9681269.1"/>
    <property type="molecule type" value="Genomic_DNA"/>
</dbReference>
<dbReference type="InterPro" id="IPR015947">
    <property type="entry name" value="PUA-like_sf"/>
</dbReference>
<accession>A0ABV5TQ61</accession>
<dbReference type="SUPFAM" id="SSF88697">
    <property type="entry name" value="PUA domain-like"/>
    <property type="match status" value="1"/>
</dbReference>
<reference evidence="1 2" key="1">
    <citation type="submission" date="2024-09" db="EMBL/GenBank/DDBJ databases">
        <authorList>
            <person name="Sun Q."/>
            <person name="Mori K."/>
        </authorList>
    </citation>
    <scope>NUCLEOTIDE SEQUENCE [LARGE SCALE GENOMIC DNA]</scope>
    <source>
        <strain evidence="1 2">JCM 3028</strain>
    </source>
</reference>
<name>A0ABV5TQ61_9ACTN</name>
<evidence type="ECO:0008006" key="3">
    <source>
        <dbReference type="Google" id="ProtNLM"/>
    </source>
</evidence>
<organism evidence="1 2">
    <name type="scientific">Streptosporangium vulgare</name>
    <dbReference type="NCBI Taxonomy" id="46190"/>
    <lineage>
        <taxon>Bacteria</taxon>
        <taxon>Bacillati</taxon>
        <taxon>Actinomycetota</taxon>
        <taxon>Actinomycetes</taxon>
        <taxon>Streptosporangiales</taxon>
        <taxon>Streptosporangiaceae</taxon>
        <taxon>Streptosporangium</taxon>
    </lineage>
</organism>
<protein>
    <recommendedName>
        <fullName evidence="3">ASCH domain-containing protein</fullName>
    </recommendedName>
</protein>
<evidence type="ECO:0000313" key="1">
    <source>
        <dbReference type="EMBL" id="MFB9681269.1"/>
    </source>
</evidence>
<comment type="caution">
    <text evidence="1">The sequence shown here is derived from an EMBL/GenBank/DDBJ whole genome shotgun (WGS) entry which is preliminary data.</text>
</comment>
<evidence type="ECO:0000313" key="2">
    <source>
        <dbReference type="Proteomes" id="UP001589610"/>
    </source>
</evidence>
<gene>
    <name evidence="1" type="ORF">ACFFRH_37815</name>
</gene>
<dbReference type="Proteomes" id="UP001589610">
    <property type="component" value="Unassembled WGS sequence"/>
</dbReference>
<sequence length="180" mass="19962">MITPIKALSIKQPWAWAISRRAVTYAGKDVENRTWTTEYRGLLAIHASLTWDRAGGDSDMIWTAWGEYIRTTPDRRTASTTLDRRGAEFPTGAIVAVADLDQIHHSASCVRPAYLGEIHPFGPYKCSPWAVGGDGGMYHWRLANVRLLAEPVACTGRLSLWNLPDDVRDAVVEQLAATAR</sequence>
<proteinExistence type="predicted"/>
<dbReference type="RefSeq" id="WP_344747713.1">
    <property type="nucleotide sequence ID" value="NZ_BAAAWW010000136.1"/>
</dbReference>
<dbReference type="Gene3D" id="2.30.130.30">
    <property type="entry name" value="Hypothetical protein"/>
    <property type="match status" value="1"/>
</dbReference>